<name>T0Y323_9ZZZZ</name>
<dbReference type="SUPFAM" id="SSF53098">
    <property type="entry name" value="Ribonuclease H-like"/>
    <property type="match status" value="1"/>
</dbReference>
<organism evidence="1">
    <name type="scientific">mine drainage metagenome</name>
    <dbReference type="NCBI Taxonomy" id="410659"/>
    <lineage>
        <taxon>unclassified sequences</taxon>
        <taxon>metagenomes</taxon>
        <taxon>ecological metagenomes</taxon>
    </lineage>
</organism>
<reference evidence="1" key="1">
    <citation type="submission" date="2013-08" db="EMBL/GenBank/DDBJ databases">
        <authorList>
            <person name="Mendez C."/>
            <person name="Richter M."/>
            <person name="Ferrer M."/>
            <person name="Sanchez J."/>
        </authorList>
    </citation>
    <scope>NUCLEOTIDE SEQUENCE</scope>
</reference>
<dbReference type="AlphaFoldDB" id="T0Y323"/>
<protein>
    <submittedName>
        <fullName evidence="1">Transposase</fullName>
    </submittedName>
</protein>
<reference evidence="1" key="2">
    <citation type="journal article" date="2014" name="ISME J.">
        <title>Microbial stratification in low pH oxic and suboxic macroscopic growths along an acid mine drainage.</title>
        <authorList>
            <person name="Mendez-Garcia C."/>
            <person name="Mesa V."/>
            <person name="Sprenger R.R."/>
            <person name="Richter M."/>
            <person name="Diez M.S."/>
            <person name="Solano J."/>
            <person name="Bargiela R."/>
            <person name="Golyshina O.V."/>
            <person name="Manteca A."/>
            <person name="Ramos J.L."/>
            <person name="Gallego J.R."/>
            <person name="Llorente I."/>
            <person name="Martins Dos Santos V.A."/>
            <person name="Jensen O.N."/>
            <person name="Pelaez A.I."/>
            <person name="Sanchez J."/>
            <person name="Ferrer M."/>
        </authorList>
    </citation>
    <scope>NUCLEOTIDE SEQUENCE</scope>
</reference>
<accession>T0Y323</accession>
<proteinExistence type="predicted"/>
<comment type="caution">
    <text evidence="1">The sequence shown here is derived from an EMBL/GenBank/DDBJ whole genome shotgun (WGS) entry which is preliminary data.</text>
</comment>
<dbReference type="EMBL" id="AUZY01013169">
    <property type="protein sequence ID" value="EQD26362.1"/>
    <property type="molecule type" value="Genomic_DNA"/>
</dbReference>
<dbReference type="InterPro" id="IPR012337">
    <property type="entry name" value="RNaseH-like_sf"/>
</dbReference>
<evidence type="ECO:0000313" key="1">
    <source>
        <dbReference type="EMBL" id="EQD26362.1"/>
    </source>
</evidence>
<feature type="non-terminal residue" evidence="1">
    <location>
        <position position="1"/>
    </location>
</feature>
<sequence length="197" mass="23629">IIPLRRNSSLIPDVGEFSGVFLYDGRPVKYWNRENDVYMFGEPVLRSEEEKDYLIRIHDHARSRTSFAEKSGDFGKLYLISDLDEDPERIYRLYKQREYVEYAFNVYKNDLESDRSYLRDDHMLFSYMFLNLLSLYLHFQILNMISGKYSVRDVLLILSRIKMYRMEKSEIMSEIPKKARGLVEDLEIDLDMLCKNQ</sequence>
<gene>
    <name evidence="1" type="ORF">B1B_19599</name>
</gene>